<keyword evidence="4" id="KW-0067">ATP-binding</keyword>
<dbReference type="InterPro" id="IPR036388">
    <property type="entry name" value="WH-like_DNA-bd_sf"/>
</dbReference>
<evidence type="ECO:0000259" key="6">
    <source>
        <dbReference type="Pfam" id="PF18052"/>
    </source>
</evidence>
<gene>
    <name evidence="8" type="ORF">SLEP1_g2776</name>
</gene>
<evidence type="ECO:0000313" key="8">
    <source>
        <dbReference type="EMBL" id="GKU88524.1"/>
    </source>
</evidence>
<dbReference type="InterPro" id="IPR058922">
    <property type="entry name" value="WHD_DRP"/>
</dbReference>
<evidence type="ECO:0000256" key="1">
    <source>
        <dbReference type="ARBA" id="ARBA00022737"/>
    </source>
</evidence>
<keyword evidence="2" id="KW-0547">Nucleotide-binding</keyword>
<keyword evidence="3" id="KW-0611">Plant defense</keyword>
<dbReference type="FunFam" id="3.40.50.300:FF:001091">
    <property type="entry name" value="Probable disease resistance protein At1g61300"/>
    <property type="match status" value="1"/>
</dbReference>
<sequence length="624" mass="70568">MEAVPSSIAGAMLSSLFDYIFERLFASSEFLNFARLNKWKNLLPKIRAILDDAEDKQTVSRAVKLWLSDLKDIAYDAEDIIDEIATNALRRRILGETQMTGIGSKVCRFFPNCFTGLNLSSVKFSARMGSKIEDITVRFEGMVEIMNALNFFVRSGEGRLERVRYGLRSTSSLVDESRVYGLGMDKDEIFQRLMYVEIGEIGVVCVVGMGGMGKTTLAQLVYNDEKVENLFELRVWVCVSEDFDVVRVTKILLQSVTKEGCRHSQGDLNSLQLQLRDVLSGKKFLIVLDDVWNENYERWDVLLRPLLAGAAGSKVLVTTRSEGVAFIMSKCGGYHLQALSDDDCLSIFASHALGASNFDGHPTLKGVGEEIVKKCKGLPLAAKILGGLLRGKVNDDEWKNMLRRKIWDLLEERGGIIPALKLSYHHLPSHLKRCFAYCAILPKGYEFDKNELVLLWMAEGLIGQAPEEKQVWDKGLAYFHDLLSRCFFQRSNSNKTLFVMHDLINDLAQSVAGEICFHFEDNSGDKLPASIKKLRHLSFTRCQYDIFRRFEVFDRAKSLRTFIALPIDTSSSTASCYLSKDVLQELVAELRYLRVLCLNGYRINKLPNSIGHLEHLSEDATAYW</sequence>
<organism evidence="8 9">
    <name type="scientific">Rubroshorea leprosula</name>
    <dbReference type="NCBI Taxonomy" id="152421"/>
    <lineage>
        <taxon>Eukaryota</taxon>
        <taxon>Viridiplantae</taxon>
        <taxon>Streptophyta</taxon>
        <taxon>Embryophyta</taxon>
        <taxon>Tracheophyta</taxon>
        <taxon>Spermatophyta</taxon>
        <taxon>Magnoliopsida</taxon>
        <taxon>eudicotyledons</taxon>
        <taxon>Gunneridae</taxon>
        <taxon>Pentapetalae</taxon>
        <taxon>rosids</taxon>
        <taxon>malvids</taxon>
        <taxon>Malvales</taxon>
        <taxon>Dipterocarpaceae</taxon>
        <taxon>Rubroshorea</taxon>
    </lineage>
</organism>
<dbReference type="Gene3D" id="3.40.50.300">
    <property type="entry name" value="P-loop containing nucleotide triphosphate hydrolases"/>
    <property type="match status" value="1"/>
</dbReference>
<dbReference type="GO" id="GO:0043531">
    <property type="term" value="F:ADP binding"/>
    <property type="evidence" value="ECO:0007669"/>
    <property type="project" value="InterPro"/>
</dbReference>
<reference evidence="8 9" key="1">
    <citation type="journal article" date="2021" name="Commun. Biol.">
        <title>The genome of Shorea leprosula (Dipterocarpaceae) highlights the ecological relevance of drought in aseasonal tropical rainforests.</title>
        <authorList>
            <person name="Ng K.K.S."/>
            <person name="Kobayashi M.J."/>
            <person name="Fawcett J.A."/>
            <person name="Hatakeyama M."/>
            <person name="Paape T."/>
            <person name="Ng C.H."/>
            <person name="Ang C.C."/>
            <person name="Tnah L.H."/>
            <person name="Lee C.T."/>
            <person name="Nishiyama T."/>
            <person name="Sese J."/>
            <person name="O'Brien M.J."/>
            <person name="Copetti D."/>
            <person name="Mohd Noor M.I."/>
            <person name="Ong R.C."/>
            <person name="Putra M."/>
            <person name="Sireger I.Z."/>
            <person name="Indrioko S."/>
            <person name="Kosugi Y."/>
            <person name="Izuno A."/>
            <person name="Isagi Y."/>
            <person name="Lee S.L."/>
            <person name="Shimizu K.K."/>
        </authorList>
    </citation>
    <scope>NUCLEOTIDE SEQUENCE [LARGE SCALE GENOMIC DNA]</scope>
    <source>
        <strain evidence="8">214</strain>
    </source>
</reference>
<feature type="domain" description="Disease resistance protein winged helix" evidence="7">
    <location>
        <begin position="440"/>
        <end position="508"/>
    </location>
</feature>
<evidence type="ECO:0000259" key="7">
    <source>
        <dbReference type="Pfam" id="PF23559"/>
    </source>
</evidence>
<dbReference type="InterPro" id="IPR032675">
    <property type="entry name" value="LRR_dom_sf"/>
</dbReference>
<evidence type="ECO:0000256" key="3">
    <source>
        <dbReference type="ARBA" id="ARBA00022821"/>
    </source>
</evidence>
<dbReference type="Gene3D" id="3.80.10.10">
    <property type="entry name" value="Ribonuclease Inhibitor"/>
    <property type="match status" value="1"/>
</dbReference>
<evidence type="ECO:0000256" key="2">
    <source>
        <dbReference type="ARBA" id="ARBA00022741"/>
    </source>
</evidence>
<feature type="domain" description="Disease resistance N-terminal" evidence="6">
    <location>
        <begin position="34"/>
        <end position="96"/>
    </location>
</feature>
<evidence type="ECO:0000256" key="4">
    <source>
        <dbReference type="ARBA" id="ARBA00022840"/>
    </source>
</evidence>
<dbReference type="Pfam" id="PF18052">
    <property type="entry name" value="Rx_N"/>
    <property type="match status" value="1"/>
</dbReference>
<protein>
    <recommendedName>
        <fullName evidence="10">Disease resistance RPP13-like protein 1</fullName>
    </recommendedName>
</protein>
<feature type="domain" description="NB-ARC" evidence="5">
    <location>
        <begin position="186"/>
        <end position="352"/>
    </location>
</feature>
<dbReference type="GO" id="GO:0051707">
    <property type="term" value="P:response to other organism"/>
    <property type="evidence" value="ECO:0007669"/>
    <property type="project" value="UniProtKB-ARBA"/>
</dbReference>
<dbReference type="AlphaFoldDB" id="A0AAV5HTM4"/>
<dbReference type="Proteomes" id="UP001054252">
    <property type="component" value="Unassembled WGS sequence"/>
</dbReference>
<dbReference type="GO" id="GO:0005524">
    <property type="term" value="F:ATP binding"/>
    <property type="evidence" value="ECO:0007669"/>
    <property type="project" value="UniProtKB-KW"/>
</dbReference>
<name>A0AAV5HTM4_9ROSI</name>
<dbReference type="EMBL" id="BPVZ01000002">
    <property type="protein sequence ID" value="GKU88524.1"/>
    <property type="molecule type" value="Genomic_DNA"/>
</dbReference>
<dbReference type="SUPFAM" id="SSF52058">
    <property type="entry name" value="L domain-like"/>
    <property type="match status" value="1"/>
</dbReference>
<dbReference type="SUPFAM" id="SSF52540">
    <property type="entry name" value="P-loop containing nucleoside triphosphate hydrolases"/>
    <property type="match status" value="1"/>
</dbReference>
<accession>A0AAV5HTM4</accession>
<dbReference type="Pfam" id="PF00931">
    <property type="entry name" value="NB-ARC"/>
    <property type="match status" value="1"/>
</dbReference>
<dbReference type="PRINTS" id="PR00364">
    <property type="entry name" value="DISEASERSIST"/>
</dbReference>
<dbReference type="InterPro" id="IPR002182">
    <property type="entry name" value="NB-ARC"/>
</dbReference>
<dbReference type="Gene3D" id="1.10.10.10">
    <property type="entry name" value="Winged helix-like DNA-binding domain superfamily/Winged helix DNA-binding domain"/>
    <property type="match status" value="1"/>
</dbReference>
<comment type="caution">
    <text evidence="8">The sequence shown here is derived from an EMBL/GenBank/DDBJ whole genome shotgun (WGS) entry which is preliminary data.</text>
</comment>
<keyword evidence="9" id="KW-1185">Reference proteome</keyword>
<dbReference type="InterPro" id="IPR041118">
    <property type="entry name" value="Rx_N"/>
</dbReference>
<proteinExistence type="predicted"/>
<dbReference type="FunFam" id="1.10.10.10:FF:000322">
    <property type="entry name" value="Probable disease resistance protein At1g63360"/>
    <property type="match status" value="1"/>
</dbReference>
<keyword evidence="1" id="KW-0677">Repeat</keyword>
<evidence type="ECO:0008006" key="10">
    <source>
        <dbReference type="Google" id="ProtNLM"/>
    </source>
</evidence>
<dbReference type="InterPro" id="IPR027417">
    <property type="entry name" value="P-loop_NTPase"/>
</dbReference>
<dbReference type="Gene3D" id="1.20.5.4130">
    <property type="match status" value="1"/>
</dbReference>
<dbReference type="PANTHER" id="PTHR36766:SF51">
    <property type="entry name" value="DISEASE RESISTANCE RPP13-LIKE PROTEIN 1"/>
    <property type="match status" value="1"/>
</dbReference>
<dbReference type="Pfam" id="PF23559">
    <property type="entry name" value="WHD_DRP"/>
    <property type="match status" value="1"/>
</dbReference>
<evidence type="ECO:0000259" key="5">
    <source>
        <dbReference type="Pfam" id="PF00931"/>
    </source>
</evidence>
<dbReference type="PANTHER" id="PTHR36766">
    <property type="entry name" value="PLANT BROAD-SPECTRUM MILDEW RESISTANCE PROTEIN RPW8"/>
    <property type="match status" value="1"/>
</dbReference>
<dbReference type="GO" id="GO:0006952">
    <property type="term" value="P:defense response"/>
    <property type="evidence" value="ECO:0007669"/>
    <property type="project" value="UniProtKB-KW"/>
</dbReference>
<evidence type="ECO:0000313" key="9">
    <source>
        <dbReference type="Proteomes" id="UP001054252"/>
    </source>
</evidence>